<keyword evidence="2" id="KW-0812">Transmembrane</keyword>
<evidence type="ECO:0000259" key="3">
    <source>
        <dbReference type="Pfam" id="PF13845"/>
    </source>
</evidence>
<evidence type="ECO:0000313" key="5">
    <source>
        <dbReference type="Proteomes" id="UP000295578"/>
    </source>
</evidence>
<dbReference type="InterPro" id="IPR026004">
    <property type="entry name" value="Septum_form"/>
</dbReference>
<sequence>DDPPIDDDPTPAWAPPDAPSTDAPQTDATPSTPGLAPPDASPGPARTKRFAVVTGLAGLVLVAAVVAVVVAGGSRSTPKGEAAPPHPDGYVLLSSLKAGDCFTTNASEPDGPYVYPGPCDNPHEGEVVAKATLSSGPFPGIAKASEQAAAVCEERTPEKVRRVAKKDFKPRNDIPSEKRWHDGDRGVTCALLYVGGSALTTPLGDGGILSLGKTDLHRGDCVEKWQDDGYGQPLVECTEKHEYQVLGFSKMDGVKAYPSAEKMANLAAEACAKLAVEVWGSEPPLDRVEPQFASPTKEGWESGDRGVTCLIGGKNGKPLTRSYVPKE</sequence>
<feature type="domain" description="Septum formation-related" evidence="3">
    <location>
        <begin position="98"/>
        <end position="309"/>
    </location>
</feature>
<name>A0A4R4ZTY8_9ACTN</name>
<feature type="transmembrane region" description="Helical" evidence="2">
    <location>
        <begin position="50"/>
        <end position="71"/>
    </location>
</feature>
<dbReference type="Proteomes" id="UP000295578">
    <property type="component" value="Unassembled WGS sequence"/>
</dbReference>
<comment type="caution">
    <text evidence="4">The sequence shown here is derived from an EMBL/GenBank/DDBJ whole genome shotgun (WGS) entry which is preliminary data.</text>
</comment>
<evidence type="ECO:0000256" key="2">
    <source>
        <dbReference type="SAM" id="Phobius"/>
    </source>
</evidence>
<dbReference type="RefSeq" id="WP_132206203.1">
    <property type="nucleotide sequence ID" value="NZ_SMKY01000515.1"/>
</dbReference>
<proteinExistence type="predicted"/>
<feature type="non-terminal residue" evidence="4">
    <location>
        <position position="1"/>
    </location>
</feature>
<protein>
    <recommendedName>
        <fullName evidence="3">Septum formation-related domain-containing protein</fullName>
    </recommendedName>
</protein>
<reference evidence="4 5" key="1">
    <citation type="submission" date="2019-03" db="EMBL/GenBank/DDBJ databases">
        <title>Draft genome sequences of novel Actinobacteria.</title>
        <authorList>
            <person name="Sahin N."/>
            <person name="Ay H."/>
            <person name="Saygin H."/>
        </authorList>
    </citation>
    <scope>NUCLEOTIDE SEQUENCE [LARGE SCALE GENOMIC DNA]</scope>
    <source>
        <strain evidence="4 5">DSM 45941</strain>
    </source>
</reference>
<feature type="region of interest" description="Disordered" evidence="1">
    <location>
        <begin position="1"/>
        <end position="46"/>
    </location>
</feature>
<dbReference type="AlphaFoldDB" id="A0A4R4ZTY8"/>
<keyword evidence="2" id="KW-1133">Transmembrane helix</keyword>
<dbReference type="Pfam" id="PF13845">
    <property type="entry name" value="Septum_form"/>
    <property type="match status" value="1"/>
</dbReference>
<keyword evidence="2" id="KW-0472">Membrane</keyword>
<organism evidence="4 5">
    <name type="scientific">Actinomadura darangshiensis</name>
    <dbReference type="NCBI Taxonomy" id="705336"/>
    <lineage>
        <taxon>Bacteria</taxon>
        <taxon>Bacillati</taxon>
        <taxon>Actinomycetota</taxon>
        <taxon>Actinomycetes</taxon>
        <taxon>Streptosporangiales</taxon>
        <taxon>Thermomonosporaceae</taxon>
        <taxon>Actinomadura</taxon>
    </lineage>
</organism>
<dbReference type="EMBL" id="SMKY01000515">
    <property type="protein sequence ID" value="TDD60512.1"/>
    <property type="molecule type" value="Genomic_DNA"/>
</dbReference>
<evidence type="ECO:0000313" key="4">
    <source>
        <dbReference type="EMBL" id="TDD60512.1"/>
    </source>
</evidence>
<gene>
    <name evidence="4" type="ORF">E1293_45655</name>
</gene>
<feature type="compositionally biased region" description="Low complexity" evidence="1">
    <location>
        <begin position="19"/>
        <end position="30"/>
    </location>
</feature>
<dbReference type="OrthoDB" id="3480120at2"/>
<accession>A0A4R4ZTY8</accession>
<evidence type="ECO:0000256" key="1">
    <source>
        <dbReference type="SAM" id="MobiDB-lite"/>
    </source>
</evidence>
<keyword evidence="5" id="KW-1185">Reference proteome</keyword>